<feature type="transmembrane region" description="Helical" evidence="1">
    <location>
        <begin position="21"/>
        <end position="43"/>
    </location>
</feature>
<keyword evidence="1" id="KW-1133">Transmembrane helix</keyword>
<accession>A0A0E4G0Z8</accession>
<proteinExistence type="predicted"/>
<protein>
    <submittedName>
        <fullName evidence="2">Uncharacterized protein</fullName>
    </submittedName>
</protein>
<dbReference type="AlphaFoldDB" id="A0A0E4G0Z8"/>
<name>A0A0E4G0Z8_9BRAD</name>
<dbReference type="Proteomes" id="UP000063308">
    <property type="component" value="Chromosome"/>
</dbReference>
<evidence type="ECO:0000313" key="2">
    <source>
        <dbReference type="EMBL" id="BAR61947.1"/>
    </source>
</evidence>
<sequence>MTRRRQLQFIRAQIRAEFHDRLTRTVLIAFSICAAANLLFGGIH</sequence>
<reference evidence="2 3" key="1">
    <citation type="submission" date="2014-11" db="EMBL/GenBank/DDBJ databases">
        <title>Symbiosis island explosion on the genome of extra-slow-growing strains of soybean bradyrhizobia with massive insertion sequences.</title>
        <authorList>
            <person name="Iida T."/>
            <person name="Minamisawa K."/>
        </authorList>
    </citation>
    <scope>NUCLEOTIDE SEQUENCE [LARGE SCALE GENOMIC DNA]</scope>
    <source>
        <strain evidence="2 3">NK6</strain>
    </source>
</reference>
<keyword evidence="1" id="KW-0812">Transmembrane</keyword>
<dbReference type="EMBL" id="AP014685">
    <property type="protein sequence ID" value="BAR61947.1"/>
    <property type="molecule type" value="Genomic_DNA"/>
</dbReference>
<evidence type="ECO:0000313" key="3">
    <source>
        <dbReference type="Proteomes" id="UP000063308"/>
    </source>
</evidence>
<organism evidence="2 3">
    <name type="scientific">Bradyrhizobium diazoefficiens</name>
    <dbReference type="NCBI Taxonomy" id="1355477"/>
    <lineage>
        <taxon>Bacteria</taxon>
        <taxon>Pseudomonadati</taxon>
        <taxon>Pseudomonadota</taxon>
        <taxon>Alphaproteobacteria</taxon>
        <taxon>Hyphomicrobiales</taxon>
        <taxon>Nitrobacteraceae</taxon>
        <taxon>Bradyrhizobium</taxon>
    </lineage>
</organism>
<keyword evidence="1" id="KW-0472">Membrane</keyword>
<gene>
    <name evidence="2" type="ORF">NK6_8800</name>
</gene>
<evidence type="ECO:0000256" key="1">
    <source>
        <dbReference type="SAM" id="Phobius"/>
    </source>
</evidence>